<dbReference type="OrthoDB" id="2310204at2759"/>
<feature type="signal peptide" evidence="1">
    <location>
        <begin position="1"/>
        <end position="18"/>
    </location>
</feature>
<keyword evidence="3" id="KW-1185">Reference proteome</keyword>
<dbReference type="EMBL" id="RWJN01000358">
    <property type="protein sequence ID" value="TCD62600.1"/>
    <property type="molecule type" value="Genomic_DNA"/>
</dbReference>
<sequence>MVAATILAGLVLAPLVLAISTVPRDAQATAFVDPTQNGGSWLDDAGSGGGEPLNVIISGLSSPAVLTPDGLINYARAIGFSTECFGIHLGDPQTADLGDGNGAVNQTVELRQDYGDADVGTCLESLIGGNHFRAWHQNGPEANTGAVFLAVSQEEDVTQGHTIAADGYNVRRDALAASATGRTTFDDVNYDTVVETLANEMPAGANGVNHGIAVDGSVVLLTVTIA</sequence>
<evidence type="ECO:0000313" key="3">
    <source>
        <dbReference type="Proteomes" id="UP000292702"/>
    </source>
</evidence>
<dbReference type="Proteomes" id="UP000292702">
    <property type="component" value="Unassembled WGS sequence"/>
</dbReference>
<reference evidence="2 3" key="1">
    <citation type="submission" date="2018-11" db="EMBL/GenBank/DDBJ databases">
        <title>Genome assembly of Steccherinum ochraceum LE-BIN_3174, the white-rot fungus of the Steccherinaceae family (The Residual Polyporoid clade, Polyporales, Basidiomycota).</title>
        <authorList>
            <person name="Fedorova T.V."/>
            <person name="Glazunova O.A."/>
            <person name="Landesman E.O."/>
            <person name="Moiseenko K.V."/>
            <person name="Psurtseva N.V."/>
            <person name="Savinova O.S."/>
            <person name="Shakhova N.V."/>
            <person name="Tyazhelova T.V."/>
            <person name="Vasina D.V."/>
        </authorList>
    </citation>
    <scope>NUCLEOTIDE SEQUENCE [LARGE SCALE GENOMIC DNA]</scope>
    <source>
        <strain evidence="2 3">LE-BIN_3174</strain>
    </source>
</reference>
<accession>A0A4R0R595</accession>
<evidence type="ECO:0000313" key="2">
    <source>
        <dbReference type="EMBL" id="TCD62600.1"/>
    </source>
</evidence>
<evidence type="ECO:0000256" key="1">
    <source>
        <dbReference type="SAM" id="SignalP"/>
    </source>
</evidence>
<protein>
    <submittedName>
        <fullName evidence="2">Uncharacterized protein</fullName>
    </submittedName>
</protein>
<dbReference type="STRING" id="92696.A0A4R0R595"/>
<proteinExistence type="predicted"/>
<name>A0A4R0R595_9APHY</name>
<gene>
    <name evidence="2" type="ORF">EIP91_006646</name>
</gene>
<dbReference type="AlphaFoldDB" id="A0A4R0R595"/>
<comment type="caution">
    <text evidence="2">The sequence shown here is derived from an EMBL/GenBank/DDBJ whole genome shotgun (WGS) entry which is preliminary data.</text>
</comment>
<organism evidence="2 3">
    <name type="scientific">Steccherinum ochraceum</name>
    <dbReference type="NCBI Taxonomy" id="92696"/>
    <lineage>
        <taxon>Eukaryota</taxon>
        <taxon>Fungi</taxon>
        <taxon>Dikarya</taxon>
        <taxon>Basidiomycota</taxon>
        <taxon>Agaricomycotina</taxon>
        <taxon>Agaricomycetes</taxon>
        <taxon>Polyporales</taxon>
        <taxon>Steccherinaceae</taxon>
        <taxon>Steccherinum</taxon>
    </lineage>
</organism>
<feature type="chain" id="PRO_5020700761" evidence="1">
    <location>
        <begin position="19"/>
        <end position="226"/>
    </location>
</feature>
<keyword evidence="1" id="KW-0732">Signal</keyword>